<keyword evidence="2" id="KW-1277">Toxin-antitoxin system</keyword>
<evidence type="ECO:0000313" key="7">
    <source>
        <dbReference type="Proteomes" id="UP000027154"/>
    </source>
</evidence>
<evidence type="ECO:0000313" key="4">
    <source>
        <dbReference type="EMBL" id="KAA1154077.1"/>
    </source>
</evidence>
<dbReference type="PANTHER" id="PTHR12901">
    <property type="entry name" value="SPERM PROTEIN HOMOLOG"/>
    <property type="match status" value="1"/>
</dbReference>
<dbReference type="GO" id="GO:0048039">
    <property type="term" value="F:ubiquinone binding"/>
    <property type="evidence" value="ECO:0007669"/>
    <property type="project" value="InterPro"/>
</dbReference>
<evidence type="ECO:0000313" key="9">
    <source>
        <dbReference type="Proteomes" id="UP000324162"/>
    </source>
</evidence>
<evidence type="ECO:0000256" key="1">
    <source>
        <dbReference type="ARBA" id="ARBA00008918"/>
    </source>
</evidence>
<dbReference type="AlphaFoldDB" id="A0A063KWY4"/>
<evidence type="ECO:0000259" key="3">
    <source>
        <dbReference type="Pfam" id="PF03364"/>
    </source>
</evidence>
<evidence type="ECO:0000313" key="8">
    <source>
        <dbReference type="Proteomes" id="UP000322915"/>
    </source>
</evidence>
<dbReference type="PANTHER" id="PTHR12901:SF10">
    <property type="entry name" value="COENZYME Q-BINDING PROTEIN COQ10, MITOCHONDRIAL"/>
    <property type="match status" value="1"/>
</dbReference>
<dbReference type="EMBL" id="JJNZ01000008">
    <property type="protein sequence ID" value="KDC52996.1"/>
    <property type="molecule type" value="Genomic_DNA"/>
</dbReference>
<gene>
    <name evidence="6" type="ORF">DC53_03460</name>
    <name evidence="5" type="ORF">EU508_10200</name>
    <name evidence="4" type="ORF">EU509_13195</name>
</gene>
<feature type="domain" description="Coenzyme Q-binding protein COQ10 START" evidence="3">
    <location>
        <begin position="12"/>
        <end position="135"/>
    </location>
</feature>
<dbReference type="Gene3D" id="3.30.530.20">
    <property type="match status" value="1"/>
</dbReference>
<dbReference type="EMBL" id="SEUK01000049">
    <property type="protein sequence ID" value="KAA1160114.1"/>
    <property type="molecule type" value="Genomic_DNA"/>
</dbReference>
<dbReference type="RefSeq" id="WP_007378640.1">
    <property type="nucleotide sequence ID" value="NZ_JBBMQV010000010.1"/>
</dbReference>
<comment type="similarity">
    <text evidence="1">Belongs to the ribosome association toxin RatA family.</text>
</comment>
<dbReference type="Proteomes" id="UP000027154">
    <property type="component" value="Unassembled WGS sequence"/>
</dbReference>
<dbReference type="EMBL" id="SEUJ01000073">
    <property type="protein sequence ID" value="KAA1154077.1"/>
    <property type="molecule type" value="Genomic_DNA"/>
</dbReference>
<dbReference type="Pfam" id="PF03364">
    <property type="entry name" value="Polyketide_cyc"/>
    <property type="match status" value="1"/>
</dbReference>
<name>A0A063KWY4_9GAMM</name>
<organism evidence="6 7">
    <name type="scientific">Pseudoalteromonas fuliginea</name>
    <dbReference type="NCBI Taxonomy" id="1872678"/>
    <lineage>
        <taxon>Bacteria</taxon>
        <taxon>Pseudomonadati</taxon>
        <taxon>Pseudomonadota</taxon>
        <taxon>Gammaproteobacteria</taxon>
        <taxon>Alteromonadales</taxon>
        <taxon>Pseudoalteromonadaceae</taxon>
        <taxon>Pseudoalteromonas</taxon>
    </lineage>
</organism>
<evidence type="ECO:0000313" key="5">
    <source>
        <dbReference type="EMBL" id="KAA1160114.1"/>
    </source>
</evidence>
<comment type="caution">
    <text evidence="6">The sequence shown here is derived from an EMBL/GenBank/DDBJ whole genome shotgun (WGS) entry which is preliminary data.</text>
</comment>
<dbReference type="SUPFAM" id="SSF55961">
    <property type="entry name" value="Bet v1-like"/>
    <property type="match status" value="1"/>
</dbReference>
<proteinExistence type="inferred from homology"/>
<accession>A0A063KWY4</accession>
<sequence>MPQIEKSALVMYSTKEMFDLVNDVEAYSQFLPNCSDSKIVSQHDNNMTASLEISKAGIKKWFTTENTFVDEQTVLLRLVDGPFKMLQGRWHFQALDAKACKVYLELEFEFSSKLIELAFGKIFNDVAKNMVSAFTQRAKQVYGARV</sequence>
<dbReference type="Proteomes" id="UP000322915">
    <property type="component" value="Unassembled WGS sequence"/>
</dbReference>
<protein>
    <submittedName>
        <fullName evidence="6">Cyclase</fullName>
    </submittedName>
    <submittedName>
        <fullName evidence="4">Type II toxin-antitoxin system RatA family toxin</fullName>
    </submittedName>
</protein>
<dbReference type="GO" id="GO:0045333">
    <property type="term" value="P:cellular respiration"/>
    <property type="evidence" value="ECO:0007669"/>
    <property type="project" value="InterPro"/>
</dbReference>
<reference evidence="8 9" key="2">
    <citation type="submission" date="2019-01" db="EMBL/GenBank/DDBJ databases">
        <title>Genome sequences of marine Pseudoalteromonas species.</title>
        <authorList>
            <person name="Boraston A.B."/>
            <person name="Hehemann J.-H."/>
            <person name="Vickers C.J."/>
            <person name="Salama-Alber O."/>
            <person name="Abe K."/>
            <person name="Hettle A.J."/>
        </authorList>
    </citation>
    <scope>NUCLEOTIDE SEQUENCE [LARGE SCALE GENOMIC DNA]</scope>
    <source>
        <strain evidence="5 9">PS42</strain>
        <strain evidence="4 8">PS47</strain>
    </source>
</reference>
<dbReference type="InterPro" id="IPR023393">
    <property type="entry name" value="START-like_dom_sf"/>
</dbReference>
<dbReference type="InterPro" id="IPR044996">
    <property type="entry name" value="COQ10-like"/>
</dbReference>
<dbReference type="Proteomes" id="UP000324162">
    <property type="component" value="Unassembled WGS sequence"/>
</dbReference>
<reference evidence="6 7" key="1">
    <citation type="submission" date="2014-04" db="EMBL/GenBank/DDBJ databases">
        <title>Pseudoalteromonas galatheae sp. nov., isolated from a deep-sea polychaete near Canal Concepcion, Chile.</title>
        <authorList>
            <person name="Machado H.R."/>
            <person name="Gram L."/>
            <person name="Vynne N.G."/>
        </authorList>
    </citation>
    <scope>NUCLEOTIDE SEQUENCE [LARGE SCALE GENOMIC DNA]</scope>
    <source>
        <strain evidence="6 7">KMM216</strain>
    </source>
</reference>
<dbReference type="InterPro" id="IPR005031">
    <property type="entry name" value="COQ10_START"/>
</dbReference>
<evidence type="ECO:0000256" key="2">
    <source>
        <dbReference type="ARBA" id="ARBA00022649"/>
    </source>
</evidence>
<dbReference type="OrthoDB" id="9804759at2"/>
<evidence type="ECO:0000313" key="6">
    <source>
        <dbReference type="EMBL" id="KDC52996.1"/>
    </source>
</evidence>
<keyword evidence="8" id="KW-1185">Reference proteome</keyword>
<dbReference type="CDD" id="cd07813">
    <property type="entry name" value="COQ10p_like"/>
    <property type="match status" value="1"/>
</dbReference>